<protein>
    <submittedName>
        <fullName evidence="7">YhgE/Pip domain-containing protein</fullName>
    </submittedName>
</protein>
<evidence type="ECO:0000256" key="5">
    <source>
        <dbReference type="SAM" id="Phobius"/>
    </source>
</evidence>
<keyword evidence="4 5" id="KW-0472">Membrane</keyword>
<comment type="subcellular location">
    <subcellularLocation>
        <location evidence="1">Membrane</location>
        <topology evidence="1">Multi-pass membrane protein</topology>
    </subcellularLocation>
</comment>
<dbReference type="Gene3D" id="3.40.1710.10">
    <property type="entry name" value="abc type-2 transporter like domain"/>
    <property type="match status" value="1"/>
</dbReference>
<evidence type="ECO:0000313" key="7">
    <source>
        <dbReference type="EMBL" id="MFC4619545.1"/>
    </source>
</evidence>
<feature type="transmembrane region" description="Helical" evidence="5">
    <location>
        <begin position="287"/>
        <end position="310"/>
    </location>
</feature>
<comment type="caution">
    <text evidence="7">The sequence shown here is derived from an EMBL/GenBank/DDBJ whole genome shotgun (WGS) entry which is preliminary data.</text>
</comment>
<feature type="domain" description="DUF3533" evidence="6">
    <location>
        <begin position="18"/>
        <end position="358"/>
    </location>
</feature>
<proteinExistence type="predicted"/>
<evidence type="ECO:0000256" key="2">
    <source>
        <dbReference type="ARBA" id="ARBA00022692"/>
    </source>
</evidence>
<evidence type="ECO:0000256" key="1">
    <source>
        <dbReference type="ARBA" id="ARBA00004141"/>
    </source>
</evidence>
<dbReference type="PANTHER" id="PTHR43077:SF10">
    <property type="entry name" value="TRANSPORT PERMEASE PROTEIN"/>
    <property type="match status" value="1"/>
</dbReference>
<dbReference type="Pfam" id="PF12051">
    <property type="entry name" value="DUF3533"/>
    <property type="match status" value="1"/>
</dbReference>
<organism evidence="7 8">
    <name type="scientific">Camelliibacillus cellulosilyticus</name>
    <dbReference type="NCBI Taxonomy" id="2174486"/>
    <lineage>
        <taxon>Bacteria</taxon>
        <taxon>Bacillati</taxon>
        <taxon>Bacillota</taxon>
        <taxon>Bacilli</taxon>
        <taxon>Bacillales</taxon>
        <taxon>Sporolactobacillaceae</taxon>
        <taxon>Camelliibacillus</taxon>
    </lineage>
</organism>
<dbReference type="Proteomes" id="UP001596022">
    <property type="component" value="Unassembled WGS sequence"/>
</dbReference>
<gene>
    <name evidence="7" type="ORF">ACFO4N_12560</name>
</gene>
<evidence type="ECO:0000259" key="6">
    <source>
        <dbReference type="Pfam" id="PF12051"/>
    </source>
</evidence>
<evidence type="ECO:0000313" key="8">
    <source>
        <dbReference type="Proteomes" id="UP001596022"/>
    </source>
</evidence>
<reference evidence="8" key="1">
    <citation type="journal article" date="2019" name="Int. J. Syst. Evol. Microbiol.">
        <title>The Global Catalogue of Microorganisms (GCM) 10K type strain sequencing project: providing services to taxonomists for standard genome sequencing and annotation.</title>
        <authorList>
            <consortium name="The Broad Institute Genomics Platform"/>
            <consortium name="The Broad Institute Genome Sequencing Center for Infectious Disease"/>
            <person name="Wu L."/>
            <person name="Ma J."/>
        </authorList>
    </citation>
    <scope>NUCLEOTIDE SEQUENCE [LARGE SCALE GENOMIC DNA]</scope>
    <source>
        <strain evidence="8">CGMCC 1.16306</strain>
    </source>
</reference>
<dbReference type="InterPro" id="IPR051328">
    <property type="entry name" value="T7SS_ABC-Transporter"/>
</dbReference>
<dbReference type="InterPro" id="IPR022703">
    <property type="entry name" value="DUF3533"/>
</dbReference>
<evidence type="ECO:0000256" key="4">
    <source>
        <dbReference type="ARBA" id="ARBA00023136"/>
    </source>
</evidence>
<dbReference type="RefSeq" id="WP_376846637.1">
    <property type="nucleotide sequence ID" value="NZ_JBHSFW010000009.1"/>
</dbReference>
<keyword evidence="8" id="KW-1185">Reference proteome</keyword>
<feature type="transmembrane region" description="Helical" evidence="5">
    <location>
        <begin position="234"/>
        <end position="256"/>
    </location>
</feature>
<name>A0ABV9GQN4_9BACL</name>
<keyword evidence="3 5" id="KW-1133">Transmembrane helix</keyword>
<sequence>MKKALIELLKHRLTRFGLILAVFYQFLFIAVWMTGYGSMPNNLSHLKVAIINEDQSLGKQLAKKLDQGLPYQTKVMADLTTAKSELNHRDIQMIVRIPSDFTKRVKNPKKVAHIQFLVNESNPMLVSSTTEQLAASVTQSINQQIGSTVLTETFRKLGVSNRKIKPIIEQTSREVTADIKKIHHVTSMAYQMTPFMISMAGFVASMVLQLNMFNAGRMLSDIVGGWRMFFARSTVNVVTSVIVAFIATFLITLFGAPINHHFFIIWGFQCLAVLAFMFFTKMFVLAFGIYGLIPNLTFLIVQVIISGAVIPRVVLPPFYYNLGNILPMTYALQGNMDLILGGPSIAPSAWILVIFILVCLDICFLLTAYDVDKEKRKRRNRGLR</sequence>
<dbReference type="EMBL" id="JBHSFW010000009">
    <property type="protein sequence ID" value="MFC4619545.1"/>
    <property type="molecule type" value="Genomic_DNA"/>
</dbReference>
<accession>A0ABV9GQN4</accession>
<keyword evidence="2 5" id="KW-0812">Transmembrane</keyword>
<feature type="transmembrane region" description="Helical" evidence="5">
    <location>
        <begin position="349"/>
        <end position="371"/>
    </location>
</feature>
<feature type="transmembrane region" description="Helical" evidence="5">
    <location>
        <begin position="12"/>
        <end position="33"/>
    </location>
</feature>
<evidence type="ECO:0000256" key="3">
    <source>
        <dbReference type="ARBA" id="ARBA00022989"/>
    </source>
</evidence>
<feature type="transmembrane region" description="Helical" evidence="5">
    <location>
        <begin position="195"/>
        <end position="213"/>
    </location>
</feature>
<dbReference type="PANTHER" id="PTHR43077">
    <property type="entry name" value="TRANSPORT PERMEASE YVFS-RELATED"/>
    <property type="match status" value="1"/>
</dbReference>